<dbReference type="InterPro" id="IPR036612">
    <property type="entry name" value="KH_dom_type_1_sf"/>
</dbReference>
<dbReference type="PANTHER" id="PTHR21321">
    <property type="entry name" value="PNAS-3 RELATED"/>
    <property type="match status" value="1"/>
</dbReference>
<dbReference type="Gene3D" id="2.40.50.140">
    <property type="entry name" value="Nucleic acid-binding proteins"/>
    <property type="match status" value="1"/>
</dbReference>
<dbReference type="Gene3D" id="3.30.1370.10">
    <property type="entry name" value="K Homology domain, type 1"/>
    <property type="match status" value="1"/>
</dbReference>
<evidence type="ECO:0000256" key="2">
    <source>
        <dbReference type="ARBA" id="ARBA00004604"/>
    </source>
</evidence>
<dbReference type="CDD" id="cd05790">
    <property type="entry name" value="S1_Rrp40"/>
    <property type="match status" value="1"/>
</dbReference>
<dbReference type="GO" id="GO:0000177">
    <property type="term" value="C:cytoplasmic exosome (RNase complex)"/>
    <property type="evidence" value="ECO:0007669"/>
    <property type="project" value="TreeGrafter"/>
</dbReference>
<evidence type="ECO:0000256" key="3">
    <source>
        <dbReference type="ARBA" id="ARBA00007841"/>
    </source>
</evidence>
<dbReference type="InterPro" id="IPR004088">
    <property type="entry name" value="KH_dom_type_1"/>
</dbReference>
<evidence type="ECO:0000256" key="8">
    <source>
        <dbReference type="ARBA" id="ARBA00023242"/>
    </source>
</evidence>
<comment type="caution">
    <text evidence="13">The sequence shown here is derived from an EMBL/GenBank/DDBJ whole genome shotgun (WGS) entry which is preliminary data.</text>
</comment>
<dbReference type="Pfam" id="PF15985">
    <property type="entry name" value="KH_6"/>
    <property type="match status" value="1"/>
</dbReference>
<dbReference type="InterPro" id="IPR037319">
    <property type="entry name" value="Rrp40_S1"/>
</dbReference>
<dbReference type="SUPFAM" id="SSF54791">
    <property type="entry name" value="Eukaryotic type KH-domain (KH-domain type I)"/>
    <property type="match status" value="1"/>
</dbReference>
<keyword evidence="7" id="KW-0694">RNA-binding</keyword>
<evidence type="ECO:0000259" key="12">
    <source>
        <dbReference type="Pfam" id="PF18311"/>
    </source>
</evidence>
<evidence type="ECO:0000256" key="4">
    <source>
        <dbReference type="ARBA" id="ARBA00022490"/>
    </source>
</evidence>
<dbReference type="GO" id="GO:0005730">
    <property type="term" value="C:nucleolus"/>
    <property type="evidence" value="ECO:0007669"/>
    <property type="project" value="UniProtKB-SubCell"/>
</dbReference>
<evidence type="ECO:0000256" key="10">
    <source>
        <dbReference type="ARBA" id="ARBA00069899"/>
    </source>
</evidence>
<evidence type="ECO:0000256" key="5">
    <source>
        <dbReference type="ARBA" id="ARBA00022552"/>
    </source>
</evidence>
<dbReference type="GO" id="GO:0071038">
    <property type="term" value="P:TRAMP-dependent tRNA surveillance pathway"/>
    <property type="evidence" value="ECO:0007669"/>
    <property type="project" value="TreeGrafter"/>
</dbReference>
<evidence type="ECO:0000256" key="7">
    <source>
        <dbReference type="ARBA" id="ARBA00022884"/>
    </source>
</evidence>
<dbReference type="InterPro" id="IPR049469">
    <property type="entry name" value="RRP40_KH-I"/>
</dbReference>
<dbReference type="PANTHER" id="PTHR21321:SF1">
    <property type="entry name" value="EXOSOME COMPLEX COMPONENT RRP40"/>
    <property type="match status" value="1"/>
</dbReference>
<gene>
    <name evidence="13" type="ORF">BpHYR1_048422</name>
</gene>
<dbReference type="GO" id="GO:0034475">
    <property type="term" value="P:U4 snRNA 3'-end processing"/>
    <property type="evidence" value="ECO:0007669"/>
    <property type="project" value="TreeGrafter"/>
</dbReference>
<name>A0A3M7SSP0_BRAPC</name>
<keyword evidence="5" id="KW-0698">rRNA processing</keyword>
<comment type="subcellular location">
    <subcellularLocation>
        <location evidence="1">Cytoplasm</location>
    </subcellularLocation>
    <subcellularLocation>
        <location evidence="2">Nucleus</location>
        <location evidence="2">Nucleolus</location>
    </subcellularLocation>
</comment>
<keyword evidence="8" id="KW-0539">Nucleus</keyword>
<dbReference type="InterPro" id="IPR012340">
    <property type="entry name" value="NA-bd_OB-fold"/>
</dbReference>
<dbReference type="FunFam" id="3.30.1370.10:FF:000038">
    <property type="entry name" value="exosome complex component RRP40"/>
    <property type="match status" value="1"/>
</dbReference>
<dbReference type="GO" id="GO:0071051">
    <property type="term" value="P:poly(A)-dependent snoRNA 3'-end processing"/>
    <property type="evidence" value="ECO:0007669"/>
    <property type="project" value="TreeGrafter"/>
</dbReference>
<evidence type="ECO:0000313" key="14">
    <source>
        <dbReference type="Proteomes" id="UP000276133"/>
    </source>
</evidence>
<feature type="domain" description="Exosome complex exonuclease Rrp40 N-terminal" evidence="12">
    <location>
        <begin position="24"/>
        <end position="60"/>
    </location>
</feature>
<dbReference type="SUPFAM" id="SSF50249">
    <property type="entry name" value="Nucleic acid-binding proteins"/>
    <property type="match status" value="1"/>
</dbReference>
<proteinExistence type="inferred from homology"/>
<dbReference type="Proteomes" id="UP000276133">
    <property type="component" value="Unassembled WGS sequence"/>
</dbReference>
<dbReference type="STRING" id="10195.A0A3M7SSP0"/>
<dbReference type="AlphaFoldDB" id="A0A3M7SSP0"/>
<dbReference type="OrthoDB" id="340500at2759"/>
<dbReference type="EMBL" id="REGN01000853">
    <property type="protein sequence ID" value="RNA38578.1"/>
    <property type="molecule type" value="Genomic_DNA"/>
</dbReference>
<evidence type="ECO:0000256" key="9">
    <source>
        <dbReference type="ARBA" id="ARBA00030615"/>
    </source>
</evidence>
<dbReference type="CDD" id="cd22526">
    <property type="entry name" value="KH-I_Rrp40"/>
    <property type="match status" value="1"/>
</dbReference>
<dbReference type="InterPro" id="IPR041054">
    <property type="entry name" value="Rrp40_N_euk"/>
</dbReference>
<reference evidence="13 14" key="1">
    <citation type="journal article" date="2018" name="Sci. Rep.">
        <title>Genomic signatures of local adaptation to the degree of environmental predictability in rotifers.</title>
        <authorList>
            <person name="Franch-Gras L."/>
            <person name="Hahn C."/>
            <person name="Garcia-Roger E.M."/>
            <person name="Carmona M.J."/>
            <person name="Serra M."/>
            <person name="Gomez A."/>
        </authorList>
    </citation>
    <scope>NUCLEOTIDE SEQUENCE [LARGE SCALE GENOMIC DNA]</scope>
    <source>
        <strain evidence="13">HYR1</strain>
    </source>
</reference>
<organism evidence="13 14">
    <name type="scientific">Brachionus plicatilis</name>
    <name type="common">Marine rotifer</name>
    <name type="synonym">Brachionus muelleri</name>
    <dbReference type="NCBI Taxonomy" id="10195"/>
    <lineage>
        <taxon>Eukaryota</taxon>
        <taxon>Metazoa</taxon>
        <taxon>Spiralia</taxon>
        <taxon>Gnathifera</taxon>
        <taxon>Rotifera</taxon>
        <taxon>Eurotatoria</taxon>
        <taxon>Monogononta</taxon>
        <taxon>Pseudotrocha</taxon>
        <taxon>Ploima</taxon>
        <taxon>Brachionidae</taxon>
        <taxon>Brachionus</taxon>
    </lineage>
</organism>
<dbReference type="InterPro" id="IPR026699">
    <property type="entry name" value="Exosome_RNA_bind1/RRP40/RRP4"/>
</dbReference>
<dbReference type="GO" id="GO:0000176">
    <property type="term" value="C:nuclear exosome (RNase complex)"/>
    <property type="evidence" value="ECO:0007669"/>
    <property type="project" value="TreeGrafter"/>
</dbReference>
<evidence type="ECO:0000313" key="13">
    <source>
        <dbReference type="EMBL" id="RNA38578.1"/>
    </source>
</evidence>
<feature type="domain" description="K Homology" evidence="11">
    <location>
        <begin position="148"/>
        <end position="195"/>
    </location>
</feature>
<sequence length="232" mass="26039">MIPSLKILPGDEIEIKRKDGKEIVIGPGLRKDNQNSIVSMKCGVLKKKENFFWLESHQKRYIPARNEYVIGIAVSKSAETIKVDIGSSEYASLSFLAFENATKRNKPNVEIGDLLYCRVLTGNKDMEPELVCIDANGKSNGLGVLKDGFMFKVDLELARRLLAGSNQLLRQLSKHVPPFEITIGLNGRIWIKTNSCKQTVFLVEAINQYAAIADLETENFIKNLLKKDNLLE</sequence>
<dbReference type="GO" id="GO:0071035">
    <property type="term" value="P:nuclear polyadenylation-dependent rRNA catabolic process"/>
    <property type="evidence" value="ECO:0007669"/>
    <property type="project" value="TreeGrafter"/>
</dbReference>
<dbReference type="Gene3D" id="2.40.50.100">
    <property type="match status" value="1"/>
</dbReference>
<evidence type="ECO:0000259" key="11">
    <source>
        <dbReference type="Pfam" id="PF15985"/>
    </source>
</evidence>
<dbReference type="SUPFAM" id="SSF110324">
    <property type="entry name" value="Ribosomal L27 protein-like"/>
    <property type="match status" value="1"/>
</dbReference>
<keyword evidence="4" id="KW-0963">Cytoplasm</keyword>
<dbReference type="Pfam" id="PF21262">
    <property type="entry name" value="RRP40_S1"/>
    <property type="match status" value="1"/>
</dbReference>
<evidence type="ECO:0000256" key="1">
    <source>
        <dbReference type="ARBA" id="ARBA00004496"/>
    </source>
</evidence>
<dbReference type="GO" id="GO:0071034">
    <property type="term" value="P:CUT catabolic process"/>
    <property type="evidence" value="ECO:0007669"/>
    <property type="project" value="TreeGrafter"/>
</dbReference>
<keyword evidence="14" id="KW-1185">Reference proteome</keyword>
<dbReference type="Pfam" id="PF18311">
    <property type="entry name" value="Rrp40_N"/>
    <property type="match status" value="1"/>
</dbReference>
<dbReference type="GO" id="GO:0003723">
    <property type="term" value="F:RNA binding"/>
    <property type="evidence" value="ECO:0007669"/>
    <property type="project" value="UniProtKB-KW"/>
</dbReference>
<accession>A0A3M7SSP0</accession>
<protein>
    <recommendedName>
        <fullName evidence="10">Exosome complex component RRP40</fullName>
    </recommendedName>
    <alternativeName>
        <fullName evidence="9">Ribosomal RNA-processing protein 40</fullName>
    </alternativeName>
</protein>
<dbReference type="GO" id="GO:0000467">
    <property type="term" value="P:exonucleolytic trimming to generate mature 3'-end of 5.8S rRNA from tricistronic rRNA transcript (SSU-rRNA, 5.8S rRNA, LSU-rRNA)"/>
    <property type="evidence" value="ECO:0007669"/>
    <property type="project" value="TreeGrafter"/>
</dbReference>
<dbReference type="FunFam" id="2.40.50.140:FF:000112">
    <property type="entry name" value="Exosome complex component RRP40"/>
    <property type="match status" value="1"/>
</dbReference>
<evidence type="ECO:0000256" key="6">
    <source>
        <dbReference type="ARBA" id="ARBA00022835"/>
    </source>
</evidence>
<keyword evidence="6" id="KW-0271">Exosome</keyword>
<dbReference type="GO" id="GO:0010468">
    <property type="term" value="P:regulation of gene expression"/>
    <property type="evidence" value="ECO:0007669"/>
    <property type="project" value="UniProtKB-ARBA"/>
</dbReference>
<comment type="similarity">
    <text evidence="3">Belongs to the RRP40 family.</text>
</comment>